<evidence type="ECO:0000313" key="3">
    <source>
        <dbReference type="Proteomes" id="UP001257948"/>
    </source>
</evidence>
<evidence type="ECO:0000313" key="2">
    <source>
        <dbReference type="EMBL" id="MDT7843422.1"/>
    </source>
</evidence>
<gene>
    <name evidence="2" type="ORF">RQC66_22115</name>
</gene>
<accession>A0ABU3LW13</accession>
<evidence type="ECO:0000256" key="1">
    <source>
        <dbReference type="SAM" id="MobiDB-lite"/>
    </source>
</evidence>
<feature type="region of interest" description="Disordered" evidence="1">
    <location>
        <begin position="1"/>
        <end position="32"/>
    </location>
</feature>
<protein>
    <submittedName>
        <fullName evidence="2">Uncharacterized protein</fullName>
    </submittedName>
</protein>
<reference evidence="3" key="1">
    <citation type="submission" date="2023-07" db="EMBL/GenBank/DDBJ databases">
        <title>Draft genome sequence of the endophytic actinobacterium Streptomyces justiciae WPN32, a potential antibiotic producer.</title>
        <authorList>
            <person name="Yasawong M."/>
            <person name="Pana W."/>
            <person name="Ganta P."/>
            <person name="Santapan N."/>
            <person name="Songngamsuk T."/>
            <person name="Phatcharaharikarn M."/>
            <person name="Kerdtoob S."/>
            <person name="Nantapong N."/>
        </authorList>
    </citation>
    <scope>NUCLEOTIDE SEQUENCE [LARGE SCALE GENOMIC DNA]</scope>
    <source>
        <strain evidence="3">WPN32</strain>
    </source>
</reference>
<organism evidence="2 3">
    <name type="scientific">Streptomyces justiciae</name>
    <dbReference type="NCBI Taxonomy" id="2780140"/>
    <lineage>
        <taxon>Bacteria</taxon>
        <taxon>Bacillati</taxon>
        <taxon>Actinomycetota</taxon>
        <taxon>Actinomycetes</taxon>
        <taxon>Kitasatosporales</taxon>
        <taxon>Streptomycetaceae</taxon>
        <taxon>Streptomyces</taxon>
    </lineage>
</organism>
<proteinExistence type="predicted"/>
<name>A0ABU3LW13_9ACTN</name>
<sequence length="99" mass="10794">MDCTVTTGPLFLERDDRPTSFGAPSPLRRPDPPIYARLVAEWQARGRTVPGAPDTQWTDLASDAPSMTGESQYATTQGQGRREPRIDPSVSKAALVPVR</sequence>
<keyword evidence="3" id="KW-1185">Reference proteome</keyword>
<dbReference type="RefSeq" id="WP_314202970.1">
    <property type="nucleotide sequence ID" value="NZ_JAVTLL010000014.1"/>
</dbReference>
<feature type="region of interest" description="Disordered" evidence="1">
    <location>
        <begin position="47"/>
        <end position="99"/>
    </location>
</feature>
<dbReference type="Proteomes" id="UP001257948">
    <property type="component" value="Unassembled WGS sequence"/>
</dbReference>
<dbReference type="EMBL" id="JAVTLL010000014">
    <property type="protein sequence ID" value="MDT7843422.1"/>
    <property type="molecule type" value="Genomic_DNA"/>
</dbReference>
<comment type="caution">
    <text evidence="2">The sequence shown here is derived from an EMBL/GenBank/DDBJ whole genome shotgun (WGS) entry which is preliminary data.</text>
</comment>
<feature type="compositionally biased region" description="Polar residues" evidence="1">
    <location>
        <begin position="68"/>
        <end position="79"/>
    </location>
</feature>